<evidence type="ECO:0000256" key="2">
    <source>
        <dbReference type="ARBA" id="ARBA00008807"/>
    </source>
</evidence>
<organism evidence="9 10">
    <name type="scientific">Vermiconidia calcicola</name>
    <dbReference type="NCBI Taxonomy" id="1690605"/>
    <lineage>
        <taxon>Eukaryota</taxon>
        <taxon>Fungi</taxon>
        <taxon>Dikarya</taxon>
        <taxon>Ascomycota</taxon>
        <taxon>Pezizomycotina</taxon>
        <taxon>Dothideomycetes</taxon>
        <taxon>Dothideomycetidae</taxon>
        <taxon>Mycosphaerellales</taxon>
        <taxon>Extremaceae</taxon>
        <taxon>Vermiconidia</taxon>
    </lineage>
</organism>
<proteinExistence type="inferred from homology"/>
<dbReference type="Proteomes" id="UP001345827">
    <property type="component" value="Unassembled WGS sequence"/>
</dbReference>
<feature type="transmembrane region" description="Helical" evidence="8">
    <location>
        <begin position="273"/>
        <end position="293"/>
    </location>
</feature>
<evidence type="ECO:0000256" key="3">
    <source>
        <dbReference type="ARBA" id="ARBA00022448"/>
    </source>
</evidence>
<feature type="transmembrane region" description="Helical" evidence="8">
    <location>
        <begin position="496"/>
        <end position="517"/>
    </location>
</feature>
<feature type="transmembrane region" description="Helical" evidence="8">
    <location>
        <begin position="74"/>
        <end position="96"/>
    </location>
</feature>
<dbReference type="NCBIfam" id="TIGR00728">
    <property type="entry name" value="OPT_sfam"/>
    <property type="match status" value="1"/>
</dbReference>
<feature type="compositionally biased region" description="Low complexity" evidence="7">
    <location>
        <begin position="434"/>
        <end position="452"/>
    </location>
</feature>
<name>A0AAV9Q0Q9_9PEZI</name>
<dbReference type="EMBL" id="JAXLQG010000016">
    <property type="protein sequence ID" value="KAK5531722.1"/>
    <property type="molecule type" value="Genomic_DNA"/>
</dbReference>
<evidence type="ECO:0000256" key="8">
    <source>
        <dbReference type="SAM" id="Phobius"/>
    </source>
</evidence>
<feature type="region of interest" description="Disordered" evidence="7">
    <location>
        <begin position="1"/>
        <end position="47"/>
    </location>
</feature>
<accession>A0AAV9Q0Q9</accession>
<keyword evidence="5 8" id="KW-1133">Transmembrane helix</keyword>
<evidence type="ECO:0000256" key="1">
    <source>
        <dbReference type="ARBA" id="ARBA00004141"/>
    </source>
</evidence>
<feature type="transmembrane region" description="Helical" evidence="8">
    <location>
        <begin position="643"/>
        <end position="664"/>
    </location>
</feature>
<dbReference type="Pfam" id="PF03169">
    <property type="entry name" value="OPT"/>
    <property type="match status" value="1"/>
</dbReference>
<dbReference type="GO" id="GO:0035673">
    <property type="term" value="F:oligopeptide transmembrane transporter activity"/>
    <property type="evidence" value="ECO:0007669"/>
    <property type="project" value="InterPro"/>
</dbReference>
<dbReference type="PANTHER" id="PTHR31645">
    <property type="entry name" value="OLIGOPEPTIDE TRANSPORTER YGL114W-RELATED"/>
    <property type="match status" value="1"/>
</dbReference>
<comment type="similarity">
    <text evidence="2">Belongs to the oligopeptide OPT transporter family.</text>
</comment>
<dbReference type="PANTHER" id="PTHR31645:SF0">
    <property type="entry name" value="OLIGOPEPTIDE TRANSPORTER YGL114W-RELATED"/>
    <property type="match status" value="1"/>
</dbReference>
<feature type="transmembrane region" description="Helical" evidence="8">
    <location>
        <begin position="723"/>
        <end position="749"/>
    </location>
</feature>
<dbReference type="AlphaFoldDB" id="A0AAV9Q0Q9"/>
<keyword evidence="6 8" id="KW-0472">Membrane</keyword>
<evidence type="ECO:0000256" key="7">
    <source>
        <dbReference type="SAM" id="MobiDB-lite"/>
    </source>
</evidence>
<feature type="transmembrane region" description="Helical" evidence="8">
    <location>
        <begin position="333"/>
        <end position="350"/>
    </location>
</feature>
<feature type="transmembrane region" description="Helical" evidence="8">
    <location>
        <begin position="471"/>
        <end position="490"/>
    </location>
</feature>
<feature type="region of interest" description="Disordered" evidence="7">
    <location>
        <begin position="434"/>
        <end position="454"/>
    </location>
</feature>
<feature type="region of interest" description="Disordered" evidence="7">
    <location>
        <begin position="230"/>
        <end position="261"/>
    </location>
</feature>
<feature type="transmembrane region" description="Helical" evidence="8">
    <location>
        <begin position="370"/>
        <end position="392"/>
    </location>
</feature>
<comment type="caution">
    <text evidence="9">The sequence shown here is derived from an EMBL/GenBank/DDBJ whole genome shotgun (WGS) entry which is preliminary data.</text>
</comment>
<feature type="transmembrane region" description="Helical" evidence="8">
    <location>
        <begin position="588"/>
        <end position="609"/>
    </location>
</feature>
<feature type="transmembrane region" description="Helical" evidence="8">
    <location>
        <begin position="102"/>
        <end position="122"/>
    </location>
</feature>
<feature type="compositionally biased region" description="Basic and acidic residues" evidence="7">
    <location>
        <begin position="246"/>
        <end position="261"/>
    </location>
</feature>
<protein>
    <submittedName>
        <fullName evidence="9">OPT superfamily</fullName>
    </submittedName>
</protein>
<gene>
    <name evidence="9" type="primary">OPT8</name>
    <name evidence="9" type="ORF">LTR25_008052</name>
</gene>
<keyword evidence="4 8" id="KW-0812">Transmembrane</keyword>
<dbReference type="GO" id="GO:0000329">
    <property type="term" value="C:fungal-type vacuole membrane"/>
    <property type="evidence" value="ECO:0007669"/>
    <property type="project" value="TreeGrafter"/>
</dbReference>
<feature type="transmembrane region" description="Helical" evidence="8">
    <location>
        <begin position="134"/>
        <end position="156"/>
    </location>
</feature>
<evidence type="ECO:0000256" key="5">
    <source>
        <dbReference type="ARBA" id="ARBA00022989"/>
    </source>
</evidence>
<reference evidence="9 10" key="1">
    <citation type="submission" date="2023-06" db="EMBL/GenBank/DDBJ databases">
        <title>Black Yeasts Isolated from many extreme environments.</title>
        <authorList>
            <person name="Coleine C."/>
            <person name="Stajich J.E."/>
            <person name="Selbmann L."/>
        </authorList>
    </citation>
    <scope>NUCLEOTIDE SEQUENCE [LARGE SCALE GENOMIC DNA]</scope>
    <source>
        <strain evidence="9 10">CCFEE 5887</strain>
    </source>
</reference>
<keyword evidence="10" id="KW-1185">Reference proteome</keyword>
<evidence type="ECO:0000256" key="4">
    <source>
        <dbReference type="ARBA" id="ARBA00022692"/>
    </source>
</evidence>
<sequence length="752" mass="81501">MATVDSITARQIMYPERDSSSRSPSISDPQDHELSASSPADDHLHQHDLVPTRSDHGCYATHGASDSALDGTNFTVRGVLVGIAIGIIICFSNTYFGLQTGWVSGMAMPASLIGFAIFKAISPYLALPFTPVENVLVQTVAGAVGTMPLGLGFVGVMPSLEFLLKESEGAPIDLSIWRLFVWGVGLCLFGVVFAVPLRRQVIIRERLKFPSGTATALMISVLHGGAKGDEAKEREIATQGTEEREELLRETDRDDVNSQPDERDVRADWKRQIRLLLIAFTGSGSYTLIQYFLPILHKLPIFGTYLANTWVWTLNPSPAYVGQGIIMGPATTFHMLLGAIVGWAVLSPIAKHKGWAPGSVDDWETGSKGWIVWVSLAIMLADALVNLGWLIVRPTIKHGPDWIRTAQHHYKRSTSWADFFLGRQFAGYLALNTSPDPNNNSPPRKPAKSSSPLDDIPDDAPPHHLISGRTVCILLPLTLMLCVFCIHITFGTYIPIGLNILAILLACVLSIMGVRALGETDLNPVSGISKLTQLVFALVTPTGKHANHAIVINLLAGAVSEAGALQAGDMLQDLKAGHLIGASPKAQFYGQMIGSVVGAFVSAAVYKLYVSVYQVPGELFEIPTAYVWIFTARLVTGKGLPPMAWQVALGFGAIFVITTSLRIYMLAYRDEKPWCKTLHPWIPGGIAVAVGMYNTPSFTLARTAGGIISYWWVNWKQRGETRVIVLASGLILGEGVMSIVNLVLASLGVPHL</sequence>
<evidence type="ECO:0000313" key="9">
    <source>
        <dbReference type="EMBL" id="KAK5531722.1"/>
    </source>
</evidence>
<feature type="compositionally biased region" description="Basic and acidic residues" evidence="7">
    <location>
        <begin position="29"/>
        <end position="47"/>
    </location>
</feature>
<feature type="transmembrane region" description="Helical" evidence="8">
    <location>
        <begin position="176"/>
        <end position="197"/>
    </location>
</feature>
<evidence type="ECO:0000256" key="6">
    <source>
        <dbReference type="ARBA" id="ARBA00023136"/>
    </source>
</evidence>
<comment type="subcellular location">
    <subcellularLocation>
        <location evidence="1">Membrane</location>
        <topology evidence="1">Multi-pass membrane protein</topology>
    </subcellularLocation>
</comment>
<evidence type="ECO:0000313" key="10">
    <source>
        <dbReference type="Proteomes" id="UP001345827"/>
    </source>
</evidence>
<dbReference type="InterPro" id="IPR045035">
    <property type="entry name" value="YSL-like"/>
</dbReference>
<dbReference type="InterPro" id="IPR004813">
    <property type="entry name" value="OPT"/>
</dbReference>
<keyword evidence="3" id="KW-0813">Transport</keyword>